<dbReference type="Pfam" id="PF24986">
    <property type="entry name" value="PRC_RimM"/>
    <property type="match status" value="1"/>
</dbReference>
<dbReference type="InterPro" id="IPR002676">
    <property type="entry name" value="RimM_N"/>
</dbReference>
<dbReference type="Proteomes" id="UP000294404">
    <property type="component" value="Chromosome"/>
</dbReference>
<sequence>MIIIGKIGHPYGILGWIHVISFTEIKKNIFNYFPWILERSCLKIHKKDILIYRKYMDHFLIKLNYINNRNQAYEFSKRNISIQLQKLPILKNQEYYWYHILYCTVFNLKNEKLGLVTNILENKIYNTLKIFNSKKNKNIYIPFVQPDIIKKIDIEKKIIIVVYIPYI</sequence>
<evidence type="ECO:0000256" key="5">
    <source>
        <dbReference type="HAMAP-Rule" id="MF_00014"/>
    </source>
</evidence>
<dbReference type="InterPro" id="IPR011961">
    <property type="entry name" value="RimM"/>
</dbReference>
<dbReference type="InterPro" id="IPR036976">
    <property type="entry name" value="RimM_N_sf"/>
</dbReference>
<dbReference type="GO" id="GO:0042274">
    <property type="term" value="P:ribosomal small subunit biogenesis"/>
    <property type="evidence" value="ECO:0007669"/>
    <property type="project" value="UniProtKB-UniRule"/>
</dbReference>
<keyword evidence="1 5" id="KW-0963">Cytoplasm</keyword>
<dbReference type="PANTHER" id="PTHR33692">
    <property type="entry name" value="RIBOSOME MATURATION FACTOR RIMM"/>
    <property type="match status" value="1"/>
</dbReference>
<comment type="function">
    <text evidence="5">An accessory protein needed during the final step in the assembly of 30S ribosomal subunit, possibly for assembly of the head region. Essential for efficient processing of 16S rRNA. May be needed both before and after RbfA during the maturation of 16S rRNA. It has affinity for free ribosomal 30S subunits but not for 70S ribosomes.</text>
</comment>
<dbReference type="InterPro" id="IPR011033">
    <property type="entry name" value="PRC_barrel-like_sf"/>
</dbReference>
<dbReference type="Gene3D" id="2.30.30.240">
    <property type="entry name" value="PRC-barrel domain"/>
    <property type="match status" value="1"/>
</dbReference>
<dbReference type="InterPro" id="IPR056792">
    <property type="entry name" value="PRC_RimM"/>
</dbReference>
<reference evidence="8 9" key="1">
    <citation type="submission" date="2019-02" db="EMBL/GenBank/DDBJ databases">
        <authorList>
            <person name="Manzano-Marin A."/>
            <person name="Manzano-Marin A."/>
        </authorList>
    </citation>
    <scope>NUCLEOTIDE SEQUENCE [LARGE SCALE GENOMIC DNA]</scope>
    <source>
        <strain evidence="8 9">BuCicuneomaculata</strain>
    </source>
</reference>
<dbReference type="Pfam" id="PF01782">
    <property type="entry name" value="RimM"/>
    <property type="match status" value="1"/>
</dbReference>
<dbReference type="GO" id="GO:0043022">
    <property type="term" value="F:ribosome binding"/>
    <property type="evidence" value="ECO:0007669"/>
    <property type="project" value="InterPro"/>
</dbReference>
<dbReference type="EMBL" id="LR217695">
    <property type="protein sequence ID" value="VFP78242.1"/>
    <property type="molecule type" value="Genomic_DNA"/>
</dbReference>
<feature type="domain" description="Ribosome maturation factor RimM PRC barrel" evidence="7">
    <location>
        <begin position="97"/>
        <end position="162"/>
    </location>
</feature>
<keyword evidence="3 5" id="KW-0698">rRNA processing</keyword>
<evidence type="ECO:0000313" key="9">
    <source>
        <dbReference type="Proteomes" id="UP000294404"/>
    </source>
</evidence>
<evidence type="ECO:0000256" key="2">
    <source>
        <dbReference type="ARBA" id="ARBA00022517"/>
    </source>
</evidence>
<comment type="subcellular location">
    <subcellularLocation>
        <location evidence="5">Cytoplasm</location>
    </subcellularLocation>
</comment>
<dbReference type="OrthoDB" id="9783509at2"/>
<dbReference type="InterPro" id="IPR009000">
    <property type="entry name" value="Transl_B-barrel_sf"/>
</dbReference>
<evidence type="ECO:0000256" key="4">
    <source>
        <dbReference type="ARBA" id="ARBA00023186"/>
    </source>
</evidence>
<dbReference type="RefSeq" id="WP_154027506.1">
    <property type="nucleotide sequence ID" value="NZ_LR217695.1"/>
</dbReference>
<evidence type="ECO:0000256" key="3">
    <source>
        <dbReference type="ARBA" id="ARBA00022552"/>
    </source>
</evidence>
<proteinExistence type="inferred from homology"/>
<comment type="subunit">
    <text evidence="5">Binds ribosomal protein uS19.</text>
</comment>
<evidence type="ECO:0000313" key="8">
    <source>
        <dbReference type="EMBL" id="VFP78242.1"/>
    </source>
</evidence>
<keyword evidence="4 5" id="KW-0143">Chaperone</keyword>
<dbReference type="GO" id="GO:0005840">
    <property type="term" value="C:ribosome"/>
    <property type="evidence" value="ECO:0007669"/>
    <property type="project" value="InterPro"/>
</dbReference>
<dbReference type="GO" id="GO:0005737">
    <property type="term" value="C:cytoplasm"/>
    <property type="evidence" value="ECO:0007669"/>
    <property type="project" value="UniProtKB-SubCell"/>
</dbReference>
<dbReference type="HAMAP" id="MF_00014">
    <property type="entry name" value="Ribosome_mat_RimM"/>
    <property type="match status" value="1"/>
</dbReference>
<comment type="domain">
    <text evidence="5">The PRC barrel domain binds ribosomal protein uS19.</text>
</comment>
<dbReference type="NCBIfam" id="TIGR02273">
    <property type="entry name" value="16S_RimM"/>
    <property type="match status" value="1"/>
</dbReference>
<evidence type="ECO:0000259" key="7">
    <source>
        <dbReference type="Pfam" id="PF24986"/>
    </source>
</evidence>
<accession>A0A451CY95</accession>
<name>A0A451CY95_9GAMM</name>
<feature type="domain" description="RimM N-terminal" evidence="6">
    <location>
        <begin position="4"/>
        <end position="83"/>
    </location>
</feature>
<dbReference type="Gene3D" id="2.40.30.60">
    <property type="entry name" value="RimM"/>
    <property type="match status" value="1"/>
</dbReference>
<organism evidence="8 9">
    <name type="scientific">Buchnera aphidicola</name>
    <name type="common">Cinara cuneomaculata</name>
    <dbReference type="NCBI Taxonomy" id="1660040"/>
    <lineage>
        <taxon>Bacteria</taxon>
        <taxon>Pseudomonadati</taxon>
        <taxon>Pseudomonadota</taxon>
        <taxon>Gammaproteobacteria</taxon>
        <taxon>Enterobacterales</taxon>
        <taxon>Erwiniaceae</taxon>
        <taxon>Buchnera</taxon>
    </lineage>
</organism>
<dbReference type="AlphaFoldDB" id="A0A451CY95"/>
<protein>
    <recommendedName>
        <fullName evidence="5">Ribosome maturation factor RimM</fullName>
    </recommendedName>
</protein>
<dbReference type="GO" id="GO:0006364">
    <property type="term" value="P:rRNA processing"/>
    <property type="evidence" value="ECO:0007669"/>
    <property type="project" value="UniProtKB-UniRule"/>
</dbReference>
<gene>
    <name evidence="5 8" type="primary">rimM</name>
    <name evidence="8" type="ORF">BUCICUMA2628_255</name>
</gene>
<keyword evidence="2 5" id="KW-0690">Ribosome biogenesis</keyword>
<dbReference type="SUPFAM" id="SSF50346">
    <property type="entry name" value="PRC-barrel domain"/>
    <property type="match status" value="1"/>
</dbReference>
<dbReference type="SUPFAM" id="SSF50447">
    <property type="entry name" value="Translation proteins"/>
    <property type="match status" value="1"/>
</dbReference>
<evidence type="ECO:0000256" key="1">
    <source>
        <dbReference type="ARBA" id="ARBA00022490"/>
    </source>
</evidence>
<dbReference type="PANTHER" id="PTHR33692:SF1">
    <property type="entry name" value="RIBOSOME MATURATION FACTOR RIMM"/>
    <property type="match status" value="1"/>
</dbReference>
<evidence type="ECO:0000259" key="6">
    <source>
        <dbReference type="Pfam" id="PF01782"/>
    </source>
</evidence>
<comment type="similarity">
    <text evidence="5">Belongs to the RimM family.</text>
</comment>